<accession>A0ABY1JBU3</accession>
<keyword evidence="3 4" id="KW-0413">Isomerase</keyword>
<sequence length="261" mass="29468">MTRYAALISYDGSAFHGFQRQRGLPTVQEALEDALSLLNKGMVRVTGAGRTDRGVHALGQVVSFDMFWPHGPDALRKALEANLPSSIGVFEVVPVDEGFDARKSALWRKYAYFIWKGDCRLPHLDEHLWRNGKPWDMQKARAFLSMIKGHHDFSAFCRKADLPDNAWRTIIDAKLENIGHMIKVTIIGRSFLTNMVRIIIGTMDEVAAGRRSLPEVELLLKSGSREEAGPTVPANALFLWEVKYDPSPWTKGGYPLCWDWI</sequence>
<comment type="caution">
    <text evidence="4">Lacks conserved residue(s) required for the propagation of feature annotation.</text>
</comment>
<dbReference type="InterPro" id="IPR020103">
    <property type="entry name" value="PsdUridine_synth_cat_dom_sf"/>
</dbReference>
<evidence type="ECO:0000313" key="7">
    <source>
        <dbReference type="EMBL" id="SIN64414.1"/>
    </source>
</evidence>
<evidence type="ECO:0000259" key="6">
    <source>
        <dbReference type="Pfam" id="PF01416"/>
    </source>
</evidence>
<evidence type="ECO:0000256" key="3">
    <source>
        <dbReference type="ARBA" id="ARBA00023235"/>
    </source>
</evidence>
<feature type="active site" description="Nucleophile" evidence="4">
    <location>
        <position position="52"/>
    </location>
</feature>
<comment type="similarity">
    <text evidence="1 4 5">Belongs to the tRNA pseudouridine synthase TruA family.</text>
</comment>
<organism evidence="7 8">
    <name type="scientific">Acetomicrobium flavidum</name>
    <dbReference type="NCBI Taxonomy" id="49896"/>
    <lineage>
        <taxon>Bacteria</taxon>
        <taxon>Thermotogati</taxon>
        <taxon>Synergistota</taxon>
        <taxon>Synergistia</taxon>
        <taxon>Synergistales</taxon>
        <taxon>Acetomicrobiaceae</taxon>
        <taxon>Acetomicrobium</taxon>
    </lineage>
</organism>
<dbReference type="InterPro" id="IPR020095">
    <property type="entry name" value="PsdUridine_synth_TruA_C"/>
</dbReference>
<dbReference type="PIRSF" id="PIRSF001430">
    <property type="entry name" value="tRNA_psdUrid_synth"/>
    <property type="match status" value="1"/>
</dbReference>
<evidence type="ECO:0000256" key="4">
    <source>
        <dbReference type="HAMAP-Rule" id="MF_00171"/>
    </source>
</evidence>
<dbReference type="Proteomes" id="UP000185093">
    <property type="component" value="Unassembled WGS sequence"/>
</dbReference>
<evidence type="ECO:0000256" key="5">
    <source>
        <dbReference type="RuleBase" id="RU003792"/>
    </source>
</evidence>
<evidence type="ECO:0000256" key="1">
    <source>
        <dbReference type="ARBA" id="ARBA00009375"/>
    </source>
</evidence>
<evidence type="ECO:0000256" key="2">
    <source>
        <dbReference type="ARBA" id="ARBA00022694"/>
    </source>
</evidence>
<dbReference type="HAMAP" id="MF_00171">
    <property type="entry name" value="TruA"/>
    <property type="match status" value="1"/>
</dbReference>
<keyword evidence="8" id="KW-1185">Reference proteome</keyword>
<evidence type="ECO:0000313" key="8">
    <source>
        <dbReference type="Proteomes" id="UP000185093"/>
    </source>
</evidence>
<name>A0ABY1JBU3_9BACT</name>
<reference evidence="7 8" key="1">
    <citation type="submission" date="2016-11" db="EMBL/GenBank/DDBJ databases">
        <authorList>
            <person name="Varghese N."/>
            <person name="Submissions S."/>
        </authorList>
    </citation>
    <scope>NUCLEOTIDE SEQUENCE [LARGE SCALE GENOMIC DNA]</scope>
    <source>
        <strain evidence="7 8">DSM 20664</strain>
    </source>
</reference>
<dbReference type="SUPFAM" id="SSF55120">
    <property type="entry name" value="Pseudouridine synthase"/>
    <property type="match status" value="1"/>
</dbReference>
<dbReference type="NCBIfam" id="TIGR00071">
    <property type="entry name" value="hisT_truA"/>
    <property type="match status" value="1"/>
</dbReference>
<comment type="function">
    <text evidence="4">Formation of pseudouridine at positions 38, 39 and 40 in the anticodon stem and loop of transfer RNAs.</text>
</comment>
<comment type="subunit">
    <text evidence="4">Homodimer.</text>
</comment>
<dbReference type="CDD" id="cd02570">
    <property type="entry name" value="PseudoU_synth_EcTruA"/>
    <property type="match status" value="1"/>
</dbReference>
<feature type="domain" description="Pseudouridine synthase I TruA alpha/beta" evidence="6">
    <location>
        <begin position="148"/>
        <end position="245"/>
    </location>
</feature>
<dbReference type="InterPro" id="IPR001406">
    <property type="entry name" value="PsdUridine_synth_TruA"/>
</dbReference>
<dbReference type="Gene3D" id="3.30.70.660">
    <property type="entry name" value="Pseudouridine synthase I, catalytic domain, C-terminal subdomain"/>
    <property type="match status" value="1"/>
</dbReference>
<gene>
    <name evidence="4" type="primary">truA</name>
    <name evidence="7" type="ORF">SAMN05444368_0601</name>
</gene>
<feature type="binding site" evidence="4">
    <location>
        <position position="110"/>
    </location>
    <ligand>
        <name>substrate</name>
    </ligand>
</feature>
<dbReference type="InterPro" id="IPR020094">
    <property type="entry name" value="TruA/RsuA/RluB/E/F_N"/>
</dbReference>
<dbReference type="PANTHER" id="PTHR11142">
    <property type="entry name" value="PSEUDOURIDYLATE SYNTHASE"/>
    <property type="match status" value="1"/>
</dbReference>
<dbReference type="PANTHER" id="PTHR11142:SF0">
    <property type="entry name" value="TRNA PSEUDOURIDINE SYNTHASE-LIKE 1"/>
    <property type="match status" value="1"/>
</dbReference>
<comment type="catalytic activity">
    <reaction evidence="4 5">
        <text>uridine(38/39/40) in tRNA = pseudouridine(38/39/40) in tRNA</text>
        <dbReference type="Rhea" id="RHEA:22376"/>
        <dbReference type="Rhea" id="RHEA-COMP:10085"/>
        <dbReference type="Rhea" id="RHEA-COMP:10087"/>
        <dbReference type="ChEBI" id="CHEBI:65314"/>
        <dbReference type="ChEBI" id="CHEBI:65315"/>
        <dbReference type="EC" id="5.4.99.12"/>
    </reaction>
</comment>
<keyword evidence="2 4" id="KW-0819">tRNA processing</keyword>
<dbReference type="EMBL" id="FSQZ01000001">
    <property type="protein sequence ID" value="SIN64414.1"/>
    <property type="molecule type" value="Genomic_DNA"/>
</dbReference>
<proteinExistence type="inferred from homology"/>
<dbReference type="Pfam" id="PF01416">
    <property type="entry name" value="PseudoU_synth_1"/>
    <property type="match status" value="2"/>
</dbReference>
<feature type="domain" description="Pseudouridine synthase I TruA alpha/beta" evidence="6">
    <location>
        <begin position="6"/>
        <end position="99"/>
    </location>
</feature>
<protein>
    <recommendedName>
        <fullName evidence="4">tRNA pseudouridine synthase A</fullName>
        <ecNumber evidence="4">5.4.99.12</ecNumber>
    </recommendedName>
    <alternativeName>
        <fullName evidence="4">tRNA pseudouridine(38-40) synthase</fullName>
    </alternativeName>
    <alternativeName>
        <fullName evidence="4">tRNA pseudouridylate synthase I</fullName>
    </alternativeName>
    <alternativeName>
        <fullName evidence="4">tRNA-uridine isomerase I</fullName>
    </alternativeName>
</protein>
<dbReference type="InterPro" id="IPR020097">
    <property type="entry name" value="PsdUridine_synth_TruA_a/b_dom"/>
</dbReference>
<dbReference type="Gene3D" id="3.30.70.580">
    <property type="entry name" value="Pseudouridine synthase I, catalytic domain, N-terminal subdomain"/>
    <property type="match status" value="1"/>
</dbReference>
<dbReference type="EC" id="5.4.99.12" evidence="4"/>
<comment type="caution">
    <text evidence="7">The sequence shown here is derived from an EMBL/GenBank/DDBJ whole genome shotgun (WGS) entry which is preliminary data.</text>
</comment>